<dbReference type="Gene3D" id="3.60.20.10">
    <property type="entry name" value="Glutamine Phosphoribosylpyrophosphate, subunit 1, domain 1"/>
    <property type="match status" value="1"/>
</dbReference>
<dbReference type="CDD" id="cd03752">
    <property type="entry name" value="proteasome_alpha_type_4"/>
    <property type="match status" value="1"/>
</dbReference>
<proteinExistence type="inferred from homology"/>
<evidence type="ECO:0000256" key="5">
    <source>
        <dbReference type="PROSITE-ProRule" id="PRU00808"/>
    </source>
</evidence>
<dbReference type="PANTHER" id="PTHR11599">
    <property type="entry name" value="PROTEASOME SUBUNIT ALPHA/BETA"/>
    <property type="match status" value="1"/>
</dbReference>
<dbReference type="SUPFAM" id="SSF56235">
    <property type="entry name" value="N-terminal nucleophile aminohydrolases (Ntn hydrolases)"/>
    <property type="match status" value="1"/>
</dbReference>
<dbReference type="AlphaFoldDB" id="A0A1D1VF45"/>
<dbReference type="InterPro" id="IPR029055">
    <property type="entry name" value="Ntn_hydrolases_N"/>
</dbReference>
<dbReference type="Proteomes" id="UP000186922">
    <property type="component" value="Unassembled WGS sequence"/>
</dbReference>
<evidence type="ECO:0000256" key="7">
    <source>
        <dbReference type="SAM" id="MobiDB-lite"/>
    </source>
</evidence>
<keyword evidence="2 6" id="KW-0963">Cytoplasm</keyword>
<dbReference type="FunFam" id="3.60.20.10:FF:000022">
    <property type="entry name" value="Proteasome subunit alpha type"/>
    <property type="match status" value="1"/>
</dbReference>
<organism evidence="9 10">
    <name type="scientific">Ramazzottius varieornatus</name>
    <name type="common">Water bear</name>
    <name type="synonym">Tardigrade</name>
    <dbReference type="NCBI Taxonomy" id="947166"/>
    <lineage>
        <taxon>Eukaryota</taxon>
        <taxon>Metazoa</taxon>
        <taxon>Ecdysozoa</taxon>
        <taxon>Tardigrada</taxon>
        <taxon>Eutardigrada</taxon>
        <taxon>Parachela</taxon>
        <taxon>Hypsibioidea</taxon>
        <taxon>Ramazzottiidae</taxon>
        <taxon>Ramazzottius</taxon>
    </lineage>
</organism>
<dbReference type="InterPro" id="IPR000426">
    <property type="entry name" value="Proteasome_asu_N"/>
</dbReference>
<name>A0A1D1VF45_RAMVA</name>
<dbReference type="PROSITE" id="PS00854">
    <property type="entry name" value="PROTEASOME_BETA_1"/>
    <property type="match status" value="1"/>
</dbReference>
<protein>
    <recommendedName>
        <fullName evidence="6">Proteasome subunit alpha type</fullName>
    </recommendedName>
</protein>
<dbReference type="NCBIfam" id="NF003075">
    <property type="entry name" value="PRK03996.1"/>
    <property type="match status" value="1"/>
</dbReference>
<feature type="region of interest" description="Disordered" evidence="7">
    <location>
        <begin position="247"/>
        <end position="266"/>
    </location>
</feature>
<dbReference type="InterPro" id="IPR016050">
    <property type="entry name" value="Proteasome_bsu_CS"/>
</dbReference>
<accession>A0A1D1VF45</accession>
<dbReference type="PROSITE" id="PS00388">
    <property type="entry name" value="PROTEASOME_ALPHA_1"/>
    <property type="match status" value="1"/>
</dbReference>
<evidence type="ECO:0000259" key="8">
    <source>
        <dbReference type="PROSITE" id="PS00388"/>
    </source>
</evidence>
<dbReference type="InterPro" id="IPR001353">
    <property type="entry name" value="Proteasome_sua/b"/>
</dbReference>
<dbReference type="GO" id="GO:0006511">
    <property type="term" value="P:ubiquitin-dependent protein catabolic process"/>
    <property type="evidence" value="ECO:0007669"/>
    <property type="project" value="InterPro"/>
</dbReference>
<feature type="compositionally biased region" description="Basic and acidic residues" evidence="7">
    <location>
        <begin position="247"/>
        <end position="259"/>
    </location>
</feature>
<dbReference type="GO" id="GO:0005634">
    <property type="term" value="C:nucleus"/>
    <property type="evidence" value="ECO:0007669"/>
    <property type="project" value="UniProtKB-SubCell"/>
</dbReference>
<sequence length="266" mass="29832">MSRRFDTRTTIFSPEGRLYQVEYAMEAIGQAGTCLGILAIDGVVLAGERPATNKLLDDTVFRSEKIYKLNEDMACSVAGITSDANVLINNLRLSAQRYALAYGEPIPCEQLVTQLCDVKQAYTQYGGQRPFGVSFIYMGWDRHYGFQIYQSDPSGNYSGWKATCIGRNAATAIGILKQEFEPETTKLHDAVRLAVKVMHKTLDVTKLTADKIELATLTRVNNRTVLRVWNNDEVEVLIKEVDAEEARLEAEKKEKEKGISRKPVLK</sequence>
<dbReference type="Pfam" id="PF10584">
    <property type="entry name" value="Proteasome_A_N"/>
    <property type="match status" value="1"/>
</dbReference>
<reference evidence="9 10" key="1">
    <citation type="journal article" date="2016" name="Nat. Commun.">
        <title>Extremotolerant tardigrade genome and improved radiotolerance of human cultured cells by tardigrade-unique protein.</title>
        <authorList>
            <person name="Hashimoto T."/>
            <person name="Horikawa D.D."/>
            <person name="Saito Y."/>
            <person name="Kuwahara H."/>
            <person name="Kozuka-Hata H."/>
            <person name="Shin-I T."/>
            <person name="Minakuchi Y."/>
            <person name="Ohishi K."/>
            <person name="Motoyama A."/>
            <person name="Aizu T."/>
            <person name="Enomoto A."/>
            <person name="Kondo K."/>
            <person name="Tanaka S."/>
            <person name="Hara Y."/>
            <person name="Koshikawa S."/>
            <person name="Sagara H."/>
            <person name="Miura T."/>
            <person name="Yokobori S."/>
            <person name="Miyagawa K."/>
            <person name="Suzuki Y."/>
            <person name="Kubo T."/>
            <person name="Oyama M."/>
            <person name="Kohara Y."/>
            <person name="Fujiyama A."/>
            <person name="Arakawa K."/>
            <person name="Katayama T."/>
            <person name="Toyoda A."/>
            <person name="Kunieda T."/>
        </authorList>
    </citation>
    <scope>NUCLEOTIDE SEQUENCE [LARGE SCALE GENOMIC DNA]</scope>
    <source>
        <strain evidence="9 10">YOKOZUNA-1</strain>
    </source>
</reference>
<dbReference type="InterPro" id="IPR023332">
    <property type="entry name" value="Proteasome_alpha-type"/>
</dbReference>
<dbReference type="SMART" id="SM00948">
    <property type="entry name" value="Proteasome_A_N"/>
    <property type="match status" value="1"/>
</dbReference>
<evidence type="ECO:0000313" key="9">
    <source>
        <dbReference type="EMBL" id="GAU98712.1"/>
    </source>
</evidence>
<evidence type="ECO:0000313" key="10">
    <source>
        <dbReference type="Proteomes" id="UP000186922"/>
    </source>
</evidence>
<dbReference type="InterPro" id="IPR050115">
    <property type="entry name" value="Proteasome_alpha"/>
</dbReference>
<keyword evidence="10" id="KW-1185">Reference proteome</keyword>
<gene>
    <name evidence="9" type="primary">RvY_09823-1</name>
    <name evidence="9" type="synonym">RvY_09823.1</name>
    <name evidence="9" type="ORF">RvY_09823</name>
</gene>
<keyword evidence="4 6" id="KW-0539">Nucleus</keyword>
<dbReference type="GO" id="GO:0019773">
    <property type="term" value="C:proteasome core complex, alpha-subunit complex"/>
    <property type="evidence" value="ECO:0007669"/>
    <property type="project" value="UniProtKB-UniRule"/>
</dbReference>
<keyword evidence="3 5" id="KW-0647">Proteasome</keyword>
<dbReference type="EMBL" id="BDGG01000004">
    <property type="protein sequence ID" value="GAU98712.1"/>
    <property type="molecule type" value="Genomic_DNA"/>
</dbReference>
<feature type="domain" description="Proteasome alpha-type subunits" evidence="8">
    <location>
        <begin position="5"/>
        <end position="27"/>
    </location>
</feature>
<comment type="similarity">
    <text evidence="5 6">Belongs to the peptidase T1A family.</text>
</comment>
<dbReference type="Pfam" id="PF00227">
    <property type="entry name" value="Proteasome"/>
    <property type="match status" value="1"/>
</dbReference>
<comment type="function">
    <text evidence="1">The proteasome is a multicatalytic proteinase complex which is characterized by its ability to cleave peptides with Arg, Phe, Tyr, Leu, and Glu adjacent to the leaving group at neutral or slightly basic pH. The proteasome has an ATP-dependent proteolytic activity.</text>
</comment>
<evidence type="ECO:0000256" key="3">
    <source>
        <dbReference type="ARBA" id="ARBA00022942"/>
    </source>
</evidence>
<dbReference type="OrthoDB" id="431557at2759"/>
<comment type="subcellular location">
    <subcellularLocation>
        <location evidence="6">Cytoplasm</location>
    </subcellularLocation>
    <subcellularLocation>
        <location evidence="6">Nucleus</location>
    </subcellularLocation>
</comment>
<evidence type="ECO:0000256" key="1">
    <source>
        <dbReference type="ARBA" id="ARBA00002000"/>
    </source>
</evidence>
<comment type="caution">
    <text evidence="9">The sequence shown here is derived from an EMBL/GenBank/DDBJ whole genome shotgun (WGS) entry which is preliminary data.</text>
</comment>
<evidence type="ECO:0000256" key="4">
    <source>
        <dbReference type="ARBA" id="ARBA00023242"/>
    </source>
</evidence>
<dbReference type="PROSITE" id="PS51475">
    <property type="entry name" value="PROTEASOME_ALPHA_2"/>
    <property type="match status" value="1"/>
</dbReference>
<dbReference type="GO" id="GO:0005737">
    <property type="term" value="C:cytoplasm"/>
    <property type="evidence" value="ECO:0007669"/>
    <property type="project" value="UniProtKB-SubCell"/>
</dbReference>
<dbReference type="STRING" id="947166.A0A1D1VF45"/>
<comment type="subunit">
    <text evidence="6">The 20S proteasome core is composed of 28 subunits that are arranged in four stacked rings, resulting in a barrel-shaped structure. The two end rings are each formed by seven alpha subunits, and the two central rings are each formed by seven beta subunits.</text>
</comment>
<evidence type="ECO:0000256" key="6">
    <source>
        <dbReference type="RuleBase" id="RU000551"/>
    </source>
</evidence>
<evidence type="ECO:0000256" key="2">
    <source>
        <dbReference type="ARBA" id="ARBA00022490"/>
    </source>
</evidence>